<protein>
    <recommendedName>
        <fullName evidence="4">Secreted protein</fullName>
    </recommendedName>
</protein>
<keyword evidence="1" id="KW-0732">Signal</keyword>
<reference evidence="2 3" key="1">
    <citation type="submission" date="2024-07" db="EMBL/GenBank/DDBJ databases">
        <title>Chromosome-level genome assembly of the water stick insect Ranatra chinensis (Heteroptera: Nepidae).</title>
        <authorList>
            <person name="Liu X."/>
        </authorList>
    </citation>
    <scope>NUCLEOTIDE SEQUENCE [LARGE SCALE GENOMIC DNA]</scope>
    <source>
        <strain evidence="2">Cailab_2021Rc</strain>
        <tissue evidence="2">Muscle</tissue>
    </source>
</reference>
<feature type="chain" id="PRO_5044812560" description="Secreted protein" evidence="1">
    <location>
        <begin position="18"/>
        <end position="229"/>
    </location>
</feature>
<organism evidence="2 3">
    <name type="scientific">Ranatra chinensis</name>
    <dbReference type="NCBI Taxonomy" id="642074"/>
    <lineage>
        <taxon>Eukaryota</taxon>
        <taxon>Metazoa</taxon>
        <taxon>Ecdysozoa</taxon>
        <taxon>Arthropoda</taxon>
        <taxon>Hexapoda</taxon>
        <taxon>Insecta</taxon>
        <taxon>Pterygota</taxon>
        <taxon>Neoptera</taxon>
        <taxon>Paraneoptera</taxon>
        <taxon>Hemiptera</taxon>
        <taxon>Heteroptera</taxon>
        <taxon>Panheteroptera</taxon>
        <taxon>Nepomorpha</taxon>
        <taxon>Nepidae</taxon>
        <taxon>Ranatrinae</taxon>
        <taxon>Ranatra</taxon>
    </lineage>
</organism>
<evidence type="ECO:0000313" key="3">
    <source>
        <dbReference type="Proteomes" id="UP001558652"/>
    </source>
</evidence>
<dbReference type="AlphaFoldDB" id="A0ABD0YH46"/>
<accession>A0ABD0YH46</accession>
<comment type="caution">
    <text evidence="2">The sequence shown here is derived from an EMBL/GenBank/DDBJ whole genome shotgun (WGS) entry which is preliminary data.</text>
</comment>
<evidence type="ECO:0000313" key="2">
    <source>
        <dbReference type="EMBL" id="KAL1130464.1"/>
    </source>
</evidence>
<evidence type="ECO:0000256" key="1">
    <source>
        <dbReference type="SAM" id="SignalP"/>
    </source>
</evidence>
<feature type="signal peptide" evidence="1">
    <location>
        <begin position="1"/>
        <end position="17"/>
    </location>
</feature>
<name>A0ABD0YH46_9HEMI</name>
<evidence type="ECO:0008006" key="4">
    <source>
        <dbReference type="Google" id="ProtNLM"/>
    </source>
</evidence>
<keyword evidence="3" id="KW-1185">Reference proteome</keyword>
<dbReference type="EMBL" id="JBFDAA010000007">
    <property type="protein sequence ID" value="KAL1130464.1"/>
    <property type="molecule type" value="Genomic_DNA"/>
</dbReference>
<sequence length="229" mass="25459">MNAFLLSLGVVVASVSGGPVGPKPRVFNKDLDEFLSTANEAVQLMGYNYLDLKTTKVTISDSTFEDMRLGDLSTWKRLENATIIGDSLQNFNVSADVGLGVLHFRVGKFSTGGYNGPLTMMVLDNGVNIQFEVKNRFQSSCNVTVSSLTVKDFADPRYSTDDRQAAGFILEKNYILDFFRETLFSESQMNRLKDMVAQKLNVFFCRKPKVVMAQRAAEMFNVAPAFTPV</sequence>
<gene>
    <name evidence="2" type="ORF">AAG570_011712</name>
</gene>
<dbReference type="Proteomes" id="UP001558652">
    <property type="component" value="Unassembled WGS sequence"/>
</dbReference>
<proteinExistence type="predicted"/>